<dbReference type="InterPro" id="IPR001387">
    <property type="entry name" value="Cro/C1-type_HTH"/>
</dbReference>
<accession>A0ABW4W8D5</accession>
<dbReference type="Proteomes" id="UP001597383">
    <property type="component" value="Unassembled WGS sequence"/>
</dbReference>
<dbReference type="CDD" id="cd00093">
    <property type="entry name" value="HTH_XRE"/>
    <property type="match status" value="1"/>
</dbReference>
<feature type="domain" description="HTH cro/C1-type" evidence="1">
    <location>
        <begin position="17"/>
        <end position="71"/>
    </location>
</feature>
<keyword evidence="3" id="KW-1185">Reference proteome</keyword>
<reference evidence="3" key="1">
    <citation type="journal article" date="2019" name="Int. J. Syst. Evol. Microbiol.">
        <title>The Global Catalogue of Microorganisms (GCM) 10K type strain sequencing project: providing services to taxonomists for standard genome sequencing and annotation.</title>
        <authorList>
            <consortium name="The Broad Institute Genomics Platform"/>
            <consortium name="The Broad Institute Genome Sequencing Center for Infectious Disease"/>
            <person name="Wu L."/>
            <person name="Ma J."/>
        </authorList>
    </citation>
    <scope>NUCLEOTIDE SEQUENCE [LARGE SCALE GENOMIC DNA]</scope>
    <source>
        <strain evidence="3">R28</strain>
    </source>
</reference>
<dbReference type="Pfam" id="PF01381">
    <property type="entry name" value="HTH_3"/>
    <property type="match status" value="1"/>
</dbReference>
<evidence type="ECO:0000313" key="3">
    <source>
        <dbReference type="Proteomes" id="UP001597383"/>
    </source>
</evidence>
<organism evidence="2 3">
    <name type="scientific">Ornithinibacillus salinisoli</name>
    <dbReference type="NCBI Taxonomy" id="1848459"/>
    <lineage>
        <taxon>Bacteria</taxon>
        <taxon>Bacillati</taxon>
        <taxon>Bacillota</taxon>
        <taxon>Bacilli</taxon>
        <taxon>Bacillales</taxon>
        <taxon>Bacillaceae</taxon>
        <taxon>Ornithinibacillus</taxon>
    </lineage>
</organism>
<dbReference type="SMART" id="SM00530">
    <property type="entry name" value="HTH_XRE"/>
    <property type="match status" value="1"/>
</dbReference>
<dbReference type="RefSeq" id="WP_377558654.1">
    <property type="nucleotide sequence ID" value="NZ_JBHUHQ010000040.1"/>
</dbReference>
<sequence>MEKEQLQLISHIFGNELRKIRDIEKDVTQERFAQDTGIGPEHIGEIERGSRLPRIETLLRLRHAGVDINLIFDQIIQELDNNGFDLTK</sequence>
<protein>
    <submittedName>
        <fullName evidence="2">Helix-turn-helix transcriptional regulator</fullName>
    </submittedName>
</protein>
<dbReference type="SUPFAM" id="SSF47413">
    <property type="entry name" value="lambda repressor-like DNA-binding domains"/>
    <property type="match status" value="1"/>
</dbReference>
<gene>
    <name evidence="2" type="ORF">ACFSJF_20255</name>
</gene>
<evidence type="ECO:0000313" key="2">
    <source>
        <dbReference type="EMBL" id="MFD2046605.1"/>
    </source>
</evidence>
<evidence type="ECO:0000259" key="1">
    <source>
        <dbReference type="PROSITE" id="PS50943"/>
    </source>
</evidence>
<dbReference type="PROSITE" id="PS50943">
    <property type="entry name" value="HTH_CROC1"/>
    <property type="match status" value="1"/>
</dbReference>
<dbReference type="Gene3D" id="1.10.260.40">
    <property type="entry name" value="lambda repressor-like DNA-binding domains"/>
    <property type="match status" value="1"/>
</dbReference>
<dbReference type="EMBL" id="JBHUHQ010000040">
    <property type="protein sequence ID" value="MFD2046605.1"/>
    <property type="molecule type" value="Genomic_DNA"/>
</dbReference>
<dbReference type="InterPro" id="IPR010982">
    <property type="entry name" value="Lambda_DNA-bd_dom_sf"/>
</dbReference>
<comment type="caution">
    <text evidence="2">The sequence shown here is derived from an EMBL/GenBank/DDBJ whole genome shotgun (WGS) entry which is preliminary data.</text>
</comment>
<name>A0ABW4W8D5_9BACI</name>
<proteinExistence type="predicted"/>